<name>A0ABQ9Y2N0_9EUKA</name>
<dbReference type="Gene3D" id="3.30.200.20">
    <property type="entry name" value="Phosphorylase Kinase, domain 1"/>
    <property type="match status" value="1"/>
</dbReference>
<dbReference type="Gene3D" id="1.10.510.10">
    <property type="entry name" value="Transferase(Phosphotransferase) domain 1"/>
    <property type="match status" value="1"/>
</dbReference>
<dbReference type="InterPro" id="IPR050108">
    <property type="entry name" value="CDK"/>
</dbReference>
<evidence type="ECO:0000256" key="4">
    <source>
        <dbReference type="SAM" id="Coils"/>
    </source>
</evidence>
<gene>
    <name evidence="6" type="ORF">BLNAU_7140</name>
</gene>
<keyword evidence="1 3" id="KW-0547">Nucleotide-binding</keyword>
<feature type="domain" description="Protein kinase" evidence="5">
    <location>
        <begin position="17"/>
        <end position="276"/>
    </location>
</feature>
<dbReference type="PANTHER" id="PTHR24056">
    <property type="entry name" value="CELL DIVISION PROTEIN KINASE"/>
    <property type="match status" value="1"/>
</dbReference>
<evidence type="ECO:0000259" key="5">
    <source>
        <dbReference type="PROSITE" id="PS50011"/>
    </source>
</evidence>
<feature type="coiled-coil region" evidence="4">
    <location>
        <begin position="304"/>
        <end position="338"/>
    </location>
</feature>
<evidence type="ECO:0000256" key="2">
    <source>
        <dbReference type="ARBA" id="ARBA00022840"/>
    </source>
</evidence>
<accession>A0ABQ9Y2N0</accession>
<proteinExistence type="predicted"/>
<keyword evidence="7" id="KW-1185">Reference proteome</keyword>
<dbReference type="Pfam" id="PF00069">
    <property type="entry name" value="Pkinase"/>
    <property type="match status" value="1"/>
</dbReference>
<feature type="binding site" evidence="3">
    <location>
        <position position="46"/>
    </location>
    <ligand>
        <name>ATP</name>
        <dbReference type="ChEBI" id="CHEBI:30616"/>
    </ligand>
</feature>
<dbReference type="EMBL" id="JARBJD010000042">
    <property type="protein sequence ID" value="KAK2957964.1"/>
    <property type="molecule type" value="Genomic_DNA"/>
</dbReference>
<protein>
    <recommendedName>
        <fullName evidence="5">Protein kinase domain-containing protein</fullName>
    </recommendedName>
</protein>
<dbReference type="PROSITE" id="PS50011">
    <property type="entry name" value="PROTEIN_KINASE_DOM"/>
    <property type="match status" value="1"/>
</dbReference>
<dbReference type="CDD" id="cd00180">
    <property type="entry name" value="PKc"/>
    <property type="match status" value="1"/>
</dbReference>
<evidence type="ECO:0000313" key="6">
    <source>
        <dbReference type="EMBL" id="KAK2957964.1"/>
    </source>
</evidence>
<organism evidence="6 7">
    <name type="scientific">Blattamonas nauphoetae</name>
    <dbReference type="NCBI Taxonomy" id="2049346"/>
    <lineage>
        <taxon>Eukaryota</taxon>
        <taxon>Metamonada</taxon>
        <taxon>Preaxostyla</taxon>
        <taxon>Oxymonadida</taxon>
        <taxon>Blattamonas</taxon>
    </lineage>
</organism>
<dbReference type="Proteomes" id="UP001281761">
    <property type="component" value="Unassembled WGS sequence"/>
</dbReference>
<dbReference type="InterPro" id="IPR011009">
    <property type="entry name" value="Kinase-like_dom_sf"/>
</dbReference>
<reference evidence="6 7" key="1">
    <citation type="journal article" date="2022" name="bioRxiv">
        <title>Genomics of Preaxostyla Flagellates Illuminates Evolutionary Transitions and the Path Towards Mitochondrial Loss.</title>
        <authorList>
            <person name="Novak L.V.F."/>
            <person name="Treitli S.C."/>
            <person name="Pyrih J."/>
            <person name="Halakuc P."/>
            <person name="Pipaliya S.V."/>
            <person name="Vacek V."/>
            <person name="Brzon O."/>
            <person name="Soukal P."/>
            <person name="Eme L."/>
            <person name="Dacks J.B."/>
            <person name="Karnkowska A."/>
            <person name="Elias M."/>
            <person name="Hampl V."/>
        </authorList>
    </citation>
    <scope>NUCLEOTIDE SEQUENCE [LARGE SCALE GENOMIC DNA]</scope>
    <source>
        <strain evidence="6">NAU3</strain>
        <tissue evidence="6">Gut</tissue>
    </source>
</reference>
<evidence type="ECO:0000256" key="3">
    <source>
        <dbReference type="PROSITE-ProRule" id="PRU10141"/>
    </source>
</evidence>
<dbReference type="InterPro" id="IPR000719">
    <property type="entry name" value="Prot_kinase_dom"/>
</dbReference>
<evidence type="ECO:0000313" key="7">
    <source>
        <dbReference type="Proteomes" id="UP001281761"/>
    </source>
</evidence>
<keyword evidence="2 3" id="KW-0067">ATP-binding</keyword>
<dbReference type="InterPro" id="IPR017441">
    <property type="entry name" value="Protein_kinase_ATP_BS"/>
</dbReference>
<comment type="caution">
    <text evidence="6">The sequence shown here is derived from an EMBL/GenBank/DDBJ whole genome shotgun (WGS) entry which is preliminary data.</text>
</comment>
<evidence type="ECO:0000256" key="1">
    <source>
        <dbReference type="ARBA" id="ARBA00022741"/>
    </source>
</evidence>
<sequence>MSRVNSRDIYLQLPKPYSFASILGFGSTGFVCSALDADTGQFVAIKVVQQMLSGEDSSLTLIGEKQAGNHLTNIVKVKKVVYDSFGTYLVMNLFPKSLKSHLLTWTSHHLSITQSKQLNQILTDIANALHTLHSSGQFSGTLKPSNVLIDSQYNGYLCDCWGLSQQHGYLLKNEAELETLCYRSPELLWSNESGTAAGDMWAFGMLLLEMMEGGRIIDGENPTEISSAISRFRVSDHVEHLAKSQRTLLSHLLAKDPDRRWSIEDVLNSGKLPNFFDSISLNGGSAASPLVVLNRSVSHKETAIENQYTEISRLEDSINAQEEEMKNLREEWRALRTMKAD</sequence>
<keyword evidence="4" id="KW-0175">Coiled coil</keyword>
<dbReference type="SUPFAM" id="SSF56112">
    <property type="entry name" value="Protein kinase-like (PK-like)"/>
    <property type="match status" value="1"/>
</dbReference>
<dbReference type="PROSITE" id="PS00107">
    <property type="entry name" value="PROTEIN_KINASE_ATP"/>
    <property type="match status" value="1"/>
</dbReference>